<evidence type="ECO:0000313" key="4">
    <source>
        <dbReference type="Proteomes" id="UP000295443"/>
    </source>
</evidence>
<dbReference type="EMBL" id="SJZB01000040">
    <property type="protein sequence ID" value="TCJ13198.1"/>
    <property type="molecule type" value="Genomic_DNA"/>
</dbReference>
<protein>
    <submittedName>
        <fullName evidence="3">Copper chaperone</fullName>
    </submittedName>
</protein>
<dbReference type="Proteomes" id="UP000295443">
    <property type="component" value="Unassembled WGS sequence"/>
</dbReference>
<dbReference type="InterPro" id="IPR017969">
    <property type="entry name" value="Heavy-metal-associated_CS"/>
</dbReference>
<dbReference type="PANTHER" id="PTHR46594:SF4">
    <property type="entry name" value="P-TYPE CATION-TRANSPORTING ATPASE"/>
    <property type="match status" value="1"/>
</dbReference>
<feature type="domain" description="HMA" evidence="2">
    <location>
        <begin position="2"/>
        <end position="68"/>
    </location>
</feature>
<dbReference type="OrthoDB" id="9813965at2"/>
<proteinExistence type="predicted"/>
<dbReference type="Pfam" id="PF00403">
    <property type="entry name" value="HMA"/>
    <property type="match status" value="1"/>
</dbReference>
<dbReference type="PROSITE" id="PS01047">
    <property type="entry name" value="HMA_1"/>
    <property type="match status" value="1"/>
</dbReference>
<dbReference type="GO" id="GO:0046872">
    <property type="term" value="F:metal ion binding"/>
    <property type="evidence" value="ECO:0007669"/>
    <property type="project" value="UniProtKB-KW"/>
</dbReference>
<comment type="caution">
    <text evidence="3">The sequence shown here is derived from an EMBL/GenBank/DDBJ whole genome shotgun (WGS) entry which is preliminary data.</text>
</comment>
<keyword evidence="1" id="KW-0479">Metal-binding</keyword>
<reference evidence="3 4" key="1">
    <citation type="submission" date="2019-03" db="EMBL/GenBank/DDBJ databases">
        <title>Genome sequence of Thiobacillaceae bacterium LSR1, a sulfur-oxidizing bacterium isolated from freshwater sediment.</title>
        <authorList>
            <person name="Li S."/>
        </authorList>
    </citation>
    <scope>NUCLEOTIDE SEQUENCE [LARGE SCALE GENOMIC DNA]</scope>
    <source>
        <strain evidence="3 4">LSR1</strain>
    </source>
</reference>
<evidence type="ECO:0000313" key="3">
    <source>
        <dbReference type="EMBL" id="TCJ13198.1"/>
    </source>
</evidence>
<organism evidence="3 4">
    <name type="scientific">Parasulfuritortus cantonensis</name>
    <dbReference type="NCBI Taxonomy" id="2528202"/>
    <lineage>
        <taxon>Bacteria</taxon>
        <taxon>Pseudomonadati</taxon>
        <taxon>Pseudomonadota</taxon>
        <taxon>Betaproteobacteria</taxon>
        <taxon>Nitrosomonadales</taxon>
        <taxon>Thiobacillaceae</taxon>
        <taxon>Parasulfuritortus</taxon>
    </lineage>
</organism>
<dbReference type="FunFam" id="3.30.70.100:FF:000001">
    <property type="entry name" value="ATPase copper transporting beta"/>
    <property type="match status" value="1"/>
</dbReference>
<evidence type="ECO:0000256" key="1">
    <source>
        <dbReference type="ARBA" id="ARBA00022723"/>
    </source>
</evidence>
<dbReference type="SUPFAM" id="SSF55008">
    <property type="entry name" value="HMA, heavy metal-associated domain"/>
    <property type="match status" value="1"/>
</dbReference>
<accession>A0A4R1B8D3</accession>
<evidence type="ECO:0000259" key="2">
    <source>
        <dbReference type="PROSITE" id="PS50846"/>
    </source>
</evidence>
<dbReference type="RefSeq" id="WP_131447394.1">
    <property type="nucleotide sequence ID" value="NZ_SJZB01000040.1"/>
</dbReference>
<dbReference type="InterPro" id="IPR036163">
    <property type="entry name" value="HMA_dom_sf"/>
</dbReference>
<keyword evidence="4" id="KW-1185">Reference proteome</keyword>
<dbReference type="PROSITE" id="PS50846">
    <property type="entry name" value="HMA_2"/>
    <property type="match status" value="1"/>
</dbReference>
<dbReference type="InterPro" id="IPR006121">
    <property type="entry name" value="HMA_dom"/>
</dbReference>
<dbReference type="CDD" id="cd00371">
    <property type="entry name" value="HMA"/>
    <property type="match status" value="1"/>
</dbReference>
<dbReference type="PANTHER" id="PTHR46594">
    <property type="entry name" value="P-TYPE CATION-TRANSPORTING ATPASE"/>
    <property type="match status" value="1"/>
</dbReference>
<dbReference type="Gene3D" id="3.30.70.100">
    <property type="match status" value="1"/>
</dbReference>
<sequence length="69" mass="7131">METITLNVGGMSCMGCVNSVKRLLEPLPGVAEVTVELTPGSARIVYDPAKVAPAALRQAIVEGGYTVAD</sequence>
<name>A0A4R1B8D3_9PROT</name>
<dbReference type="AlphaFoldDB" id="A0A4R1B8D3"/>
<gene>
    <name evidence="3" type="ORF">EZJ19_10645</name>
</gene>